<protein>
    <submittedName>
        <fullName evidence="2">Uncharacterized protein</fullName>
    </submittedName>
</protein>
<evidence type="ECO:0000256" key="1">
    <source>
        <dbReference type="SAM" id="MobiDB-lite"/>
    </source>
</evidence>
<dbReference type="Proteomes" id="UP000007431">
    <property type="component" value="Unassembled WGS sequence"/>
</dbReference>
<feature type="region of interest" description="Disordered" evidence="1">
    <location>
        <begin position="48"/>
        <end position="147"/>
    </location>
</feature>
<dbReference type="GeneID" id="9585304"/>
<dbReference type="AlphaFoldDB" id="D8PZ16"/>
<evidence type="ECO:0000313" key="3">
    <source>
        <dbReference type="Proteomes" id="UP000007431"/>
    </source>
</evidence>
<dbReference type="InParanoid" id="D8PZ16"/>
<dbReference type="EMBL" id="GL377304">
    <property type="protein sequence ID" value="EFI98791.1"/>
    <property type="molecule type" value="Genomic_DNA"/>
</dbReference>
<feature type="compositionally biased region" description="Basic and acidic residues" evidence="1">
    <location>
        <begin position="106"/>
        <end position="116"/>
    </location>
</feature>
<dbReference type="VEuPathDB" id="FungiDB:SCHCODRAFT_02494096"/>
<gene>
    <name evidence="2" type="ORF">SCHCODRAFT_106579</name>
</gene>
<feature type="compositionally biased region" description="Basic and acidic residues" evidence="1">
    <location>
        <begin position="136"/>
        <end position="147"/>
    </location>
</feature>
<dbReference type="RefSeq" id="XP_003033694.1">
    <property type="nucleotide sequence ID" value="XM_003033648.1"/>
</dbReference>
<dbReference type="KEGG" id="scm:SCHCO_02494096"/>
<dbReference type="HOGENOM" id="CLU_1012496_0_0_1"/>
<proteinExistence type="predicted"/>
<name>D8PZ16_SCHCM</name>
<keyword evidence="3" id="KW-1185">Reference proteome</keyword>
<organism evidence="3">
    <name type="scientific">Schizophyllum commune (strain H4-8 / FGSC 9210)</name>
    <name type="common">Split gill fungus</name>
    <dbReference type="NCBI Taxonomy" id="578458"/>
    <lineage>
        <taxon>Eukaryota</taxon>
        <taxon>Fungi</taxon>
        <taxon>Dikarya</taxon>
        <taxon>Basidiomycota</taxon>
        <taxon>Agaricomycotina</taxon>
        <taxon>Agaricomycetes</taxon>
        <taxon>Agaricomycetidae</taxon>
        <taxon>Agaricales</taxon>
        <taxon>Schizophyllaceae</taxon>
        <taxon>Schizophyllum</taxon>
    </lineage>
</organism>
<sequence>MTPRYRTYFHTEIRGLSQARHFELIPLILRPIPAPPGPTRSARACWRAHPYSNRPIPTTESSATDTEPEDDASSGRTFAVNVNNPTSSGTTSNDADAQQPGGVVHVSDHREADHPLPGRHRRGQGQSPTTALEPLVPRREGENARSELGKLDWDEARYSAVKDWVKHNVERVLDVKRPYDKQNSQQVEDICARVSLSSVPISGFLSRFPARHYPNKERSCTTLSVVTARTRRHELYVPTVFVGTYSIRRRWSHTRFVDDDPVRIAHTDFVYTGAL</sequence>
<evidence type="ECO:0000313" key="2">
    <source>
        <dbReference type="EMBL" id="EFI98791.1"/>
    </source>
</evidence>
<feature type="compositionally biased region" description="Polar residues" evidence="1">
    <location>
        <begin position="74"/>
        <end position="96"/>
    </location>
</feature>
<reference evidence="2 3" key="1">
    <citation type="journal article" date="2010" name="Nat. Biotechnol.">
        <title>Genome sequence of the model mushroom Schizophyllum commune.</title>
        <authorList>
            <person name="Ohm R.A."/>
            <person name="de Jong J.F."/>
            <person name="Lugones L.G."/>
            <person name="Aerts A."/>
            <person name="Kothe E."/>
            <person name="Stajich J.E."/>
            <person name="de Vries R.P."/>
            <person name="Record E."/>
            <person name="Levasseur A."/>
            <person name="Baker S.E."/>
            <person name="Bartholomew K.A."/>
            <person name="Coutinho P.M."/>
            <person name="Erdmann S."/>
            <person name="Fowler T.J."/>
            <person name="Gathman A.C."/>
            <person name="Lombard V."/>
            <person name="Henrissat B."/>
            <person name="Knabe N."/>
            <person name="Kuees U."/>
            <person name="Lilly W.W."/>
            <person name="Lindquist E."/>
            <person name="Lucas S."/>
            <person name="Magnuson J.K."/>
            <person name="Piumi F."/>
            <person name="Raudaskoski M."/>
            <person name="Salamov A."/>
            <person name="Schmutz J."/>
            <person name="Schwarze F.W.M.R."/>
            <person name="vanKuyk P.A."/>
            <person name="Horton J.S."/>
            <person name="Grigoriev I.V."/>
            <person name="Woesten H.A.B."/>
        </authorList>
    </citation>
    <scope>NUCLEOTIDE SEQUENCE [LARGE SCALE GENOMIC DNA]</scope>
    <source>
        <strain evidence="3">H4-8 / FGSC 9210</strain>
    </source>
</reference>
<accession>D8PZ16</accession>
<feature type="non-terminal residue" evidence="2">
    <location>
        <position position="275"/>
    </location>
</feature>
<feature type="compositionally biased region" description="Polar residues" evidence="1">
    <location>
        <begin position="55"/>
        <end position="65"/>
    </location>
</feature>